<dbReference type="InterPro" id="IPR002523">
    <property type="entry name" value="MgTranspt_CorA/ZnTranspt_ZntB"/>
</dbReference>
<dbReference type="PANTHER" id="PTHR46494:SF1">
    <property type="entry name" value="CORA FAMILY METAL ION TRANSPORTER (EUROFUNG)"/>
    <property type="match status" value="1"/>
</dbReference>
<dbReference type="GO" id="GO:0005886">
    <property type="term" value="C:plasma membrane"/>
    <property type="evidence" value="ECO:0007669"/>
    <property type="project" value="UniProtKB-SubCell"/>
</dbReference>
<evidence type="ECO:0000256" key="2">
    <source>
        <dbReference type="ARBA" id="ARBA00009765"/>
    </source>
</evidence>
<dbReference type="InterPro" id="IPR045861">
    <property type="entry name" value="CorA_cytoplasmic_dom"/>
</dbReference>
<evidence type="ECO:0000256" key="10">
    <source>
        <dbReference type="ARBA" id="ARBA00034269"/>
    </source>
</evidence>
<dbReference type="SUPFAM" id="SSF144083">
    <property type="entry name" value="Magnesium transport protein CorA, transmembrane region"/>
    <property type="match status" value="1"/>
</dbReference>
<keyword evidence="9 12" id="KW-0472">Membrane</keyword>
<reference evidence="13 14" key="1">
    <citation type="submission" date="2017-08" db="EMBL/GenBank/DDBJ databases">
        <authorList>
            <person name="Park S.-J."/>
            <person name="Kim H."/>
        </authorList>
    </citation>
    <scope>NUCLEOTIDE SEQUENCE [LARGE SCALE GENOMIC DNA]</scope>
    <source>
        <strain evidence="14">ye3</strain>
    </source>
</reference>
<comment type="subcellular location">
    <subcellularLocation>
        <location evidence="1">Cell membrane</location>
        <topology evidence="1">Multi-pass membrane protein</topology>
    </subcellularLocation>
</comment>
<dbReference type="GO" id="GO:0015087">
    <property type="term" value="F:cobalt ion transmembrane transporter activity"/>
    <property type="evidence" value="ECO:0007669"/>
    <property type="project" value="TreeGrafter"/>
</dbReference>
<organism evidence="13 14">
    <name type="scientific">Pollutimonas thiosulfatoxidans</name>
    <dbReference type="NCBI Taxonomy" id="2028345"/>
    <lineage>
        <taxon>Bacteria</taxon>
        <taxon>Pseudomonadati</taxon>
        <taxon>Pseudomonadota</taxon>
        <taxon>Betaproteobacteria</taxon>
        <taxon>Burkholderiales</taxon>
        <taxon>Alcaligenaceae</taxon>
        <taxon>Pollutimonas</taxon>
    </lineage>
</organism>
<dbReference type="Gene3D" id="1.20.58.340">
    <property type="entry name" value="Magnesium transport protein CorA, transmembrane region"/>
    <property type="match status" value="2"/>
</dbReference>
<dbReference type="GO" id="GO:0015095">
    <property type="term" value="F:magnesium ion transmembrane transporter activity"/>
    <property type="evidence" value="ECO:0007669"/>
    <property type="project" value="TreeGrafter"/>
</dbReference>
<evidence type="ECO:0000256" key="12">
    <source>
        <dbReference type="SAM" id="Phobius"/>
    </source>
</evidence>
<dbReference type="CDD" id="cd12822">
    <property type="entry name" value="TmCorA-like"/>
    <property type="match status" value="1"/>
</dbReference>
<accession>A0A410GC48</accession>
<dbReference type="OrthoDB" id="9803416at2"/>
<dbReference type="RefSeq" id="WP_128354906.1">
    <property type="nucleotide sequence ID" value="NZ_CP022987.1"/>
</dbReference>
<dbReference type="EMBL" id="CP022987">
    <property type="protein sequence ID" value="QAA93858.1"/>
    <property type="molecule type" value="Genomic_DNA"/>
</dbReference>
<evidence type="ECO:0000313" key="13">
    <source>
        <dbReference type="EMBL" id="QAA93858.1"/>
    </source>
</evidence>
<feature type="transmembrane region" description="Helical" evidence="12">
    <location>
        <begin position="340"/>
        <end position="358"/>
    </location>
</feature>
<sequence length="370" mass="41778">MTSLRAFLIRPDKSIEALTELPAAVPEDGFVWLAFERDSFAQDIAQAQAWLAQWAGMPLLDLHVSDLLNTQLPSHFDYTSVYDMLVIRKLADGDASTTGQLPTTRKVQTMPIGFVAYDRVLLSVHPAGCGILAAYVKRLKQLANAESGHLPAASVGATVGTARLPDSPAELMLRVVSLAIDGYLDLRKVMTRQLDHWQQRLLRPNVRFDNWEGLLKARQALHHLYDICDDQRNAMDRWMDVLEDRPAPQTPLAQHEHDQLLVRSRDVLEHIERVSHHVQQLEQSAETAVQIHFNIQSNRTNDVMRTLTAVTAVFLPLNLIAGIFGMNFEYIPWLHQADGFWWAVAAMVFIAVVLFAYLGRKRYLTSSPVE</sequence>
<evidence type="ECO:0000256" key="11">
    <source>
        <dbReference type="ARBA" id="ARBA00045497"/>
    </source>
</evidence>
<dbReference type="GO" id="GO:0050897">
    <property type="term" value="F:cobalt ion binding"/>
    <property type="evidence" value="ECO:0007669"/>
    <property type="project" value="TreeGrafter"/>
</dbReference>
<dbReference type="InterPro" id="IPR045863">
    <property type="entry name" value="CorA_TM1_TM2"/>
</dbReference>
<keyword evidence="8" id="KW-0406">Ion transport</keyword>
<evidence type="ECO:0000313" key="14">
    <source>
        <dbReference type="Proteomes" id="UP000283474"/>
    </source>
</evidence>
<keyword evidence="3" id="KW-0813">Transport</keyword>
<keyword evidence="4" id="KW-1003">Cell membrane</keyword>
<evidence type="ECO:0000256" key="1">
    <source>
        <dbReference type="ARBA" id="ARBA00004651"/>
    </source>
</evidence>
<evidence type="ECO:0000256" key="4">
    <source>
        <dbReference type="ARBA" id="ARBA00022475"/>
    </source>
</evidence>
<gene>
    <name evidence="13" type="ORF">CKA81_08415</name>
</gene>
<comment type="similarity">
    <text evidence="2">Belongs to the CorA metal ion transporter (MIT) (TC 1.A.35) family.</text>
</comment>
<keyword evidence="7 12" id="KW-1133">Transmembrane helix</keyword>
<dbReference type="Pfam" id="PF01544">
    <property type="entry name" value="CorA"/>
    <property type="match status" value="1"/>
</dbReference>
<protein>
    <submittedName>
        <fullName evidence="13">Magnesium transporter CorA</fullName>
    </submittedName>
</protein>
<dbReference type="AlphaFoldDB" id="A0A410GC48"/>
<proteinExistence type="inferred from homology"/>
<keyword evidence="5 12" id="KW-0812">Transmembrane</keyword>
<dbReference type="SUPFAM" id="SSF143865">
    <property type="entry name" value="CorA soluble domain-like"/>
    <property type="match status" value="1"/>
</dbReference>
<comment type="function">
    <text evidence="11">Mediates influx of magnesium ions. Alternates between open and closed states. Activated by low cytoplasmic Mg(2+) levels. Inactive when cytoplasmic Mg(2+) levels are high.</text>
</comment>
<evidence type="ECO:0000256" key="9">
    <source>
        <dbReference type="ARBA" id="ARBA00023136"/>
    </source>
</evidence>
<evidence type="ECO:0000256" key="7">
    <source>
        <dbReference type="ARBA" id="ARBA00022989"/>
    </source>
</evidence>
<comment type="catalytic activity">
    <reaction evidence="10">
        <text>Mg(2+)(in) = Mg(2+)(out)</text>
        <dbReference type="Rhea" id="RHEA:29827"/>
        <dbReference type="ChEBI" id="CHEBI:18420"/>
    </reaction>
</comment>
<keyword evidence="6" id="KW-0460">Magnesium</keyword>
<keyword evidence="14" id="KW-1185">Reference proteome</keyword>
<dbReference type="FunFam" id="1.20.58.340:FF:000004">
    <property type="entry name" value="Magnesium transport protein CorA"/>
    <property type="match status" value="1"/>
</dbReference>
<dbReference type="GO" id="GO:0000287">
    <property type="term" value="F:magnesium ion binding"/>
    <property type="evidence" value="ECO:0007669"/>
    <property type="project" value="TreeGrafter"/>
</dbReference>
<name>A0A410GC48_9BURK</name>
<evidence type="ECO:0000256" key="3">
    <source>
        <dbReference type="ARBA" id="ARBA00022448"/>
    </source>
</evidence>
<evidence type="ECO:0000256" key="5">
    <source>
        <dbReference type="ARBA" id="ARBA00022692"/>
    </source>
</evidence>
<dbReference type="Proteomes" id="UP000283474">
    <property type="component" value="Chromosome"/>
</dbReference>
<dbReference type="KEGG" id="pus:CKA81_08415"/>
<evidence type="ECO:0000256" key="8">
    <source>
        <dbReference type="ARBA" id="ARBA00023065"/>
    </source>
</evidence>
<evidence type="ECO:0000256" key="6">
    <source>
        <dbReference type="ARBA" id="ARBA00022842"/>
    </source>
</evidence>
<feature type="transmembrane region" description="Helical" evidence="12">
    <location>
        <begin position="307"/>
        <end position="328"/>
    </location>
</feature>
<dbReference type="PANTHER" id="PTHR46494">
    <property type="entry name" value="CORA FAMILY METAL ION TRANSPORTER (EUROFUNG)"/>
    <property type="match status" value="1"/>
</dbReference>